<name>A0A7H0VHU6_9FLAO</name>
<keyword evidence="3" id="KW-1185">Reference proteome</keyword>
<feature type="transmembrane region" description="Helical" evidence="1">
    <location>
        <begin position="76"/>
        <end position="94"/>
    </location>
</feature>
<evidence type="ECO:0000313" key="3">
    <source>
        <dbReference type="Proteomes" id="UP000516305"/>
    </source>
</evidence>
<feature type="transmembrane region" description="Helical" evidence="1">
    <location>
        <begin position="209"/>
        <end position="226"/>
    </location>
</feature>
<keyword evidence="1" id="KW-0812">Transmembrane</keyword>
<feature type="transmembrane region" description="Helical" evidence="1">
    <location>
        <begin position="139"/>
        <end position="161"/>
    </location>
</feature>
<feature type="transmembrane region" description="Helical" evidence="1">
    <location>
        <begin position="12"/>
        <end position="32"/>
    </location>
</feature>
<gene>
    <name evidence="2" type="ORF">H4K34_05495</name>
</gene>
<evidence type="ECO:0000256" key="1">
    <source>
        <dbReference type="SAM" id="Phobius"/>
    </source>
</evidence>
<dbReference type="EMBL" id="CP060139">
    <property type="protein sequence ID" value="QNR25294.1"/>
    <property type="molecule type" value="Genomic_DNA"/>
</dbReference>
<keyword evidence="1" id="KW-1133">Transmembrane helix</keyword>
<feature type="transmembrane region" description="Helical" evidence="1">
    <location>
        <begin position="182"/>
        <end position="203"/>
    </location>
</feature>
<reference evidence="2 3" key="1">
    <citation type="submission" date="2020-08" db="EMBL/GenBank/DDBJ databases">
        <title>Croceimicrobium hydrocarbonivorans gen. nov., sp. nov., a novel marine bacterium isolated from a bacterial consortium that degrades polyethylene terephthalate.</title>
        <authorList>
            <person name="Liu R."/>
        </authorList>
    </citation>
    <scope>NUCLEOTIDE SEQUENCE [LARGE SCALE GENOMIC DNA]</scope>
    <source>
        <strain evidence="2 3">A20-9</strain>
    </source>
</reference>
<protein>
    <recommendedName>
        <fullName evidence="4">Prenyltransferase</fullName>
    </recommendedName>
</protein>
<feature type="transmembrane region" description="Helical" evidence="1">
    <location>
        <begin position="114"/>
        <end position="133"/>
    </location>
</feature>
<organism evidence="2 3">
    <name type="scientific">Croceimicrobium hydrocarbonivorans</name>
    <dbReference type="NCBI Taxonomy" id="2761580"/>
    <lineage>
        <taxon>Bacteria</taxon>
        <taxon>Pseudomonadati</taxon>
        <taxon>Bacteroidota</taxon>
        <taxon>Flavobacteriia</taxon>
        <taxon>Flavobacteriales</taxon>
        <taxon>Owenweeksiaceae</taxon>
        <taxon>Croceimicrobium</taxon>
    </lineage>
</organism>
<evidence type="ECO:0008006" key="4">
    <source>
        <dbReference type="Google" id="ProtNLM"/>
    </source>
</evidence>
<keyword evidence="1" id="KW-0472">Membrane</keyword>
<dbReference type="RefSeq" id="WP_210759821.1">
    <property type="nucleotide sequence ID" value="NZ_CP060139.1"/>
</dbReference>
<evidence type="ECO:0000313" key="2">
    <source>
        <dbReference type="EMBL" id="QNR25294.1"/>
    </source>
</evidence>
<feature type="transmembrane region" description="Helical" evidence="1">
    <location>
        <begin position="53"/>
        <end position="70"/>
    </location>
</feature>
<dbReference type="Proteomes" id="UP000516305">
    <property type="component" value="Chromosome"/>
</dbReference>
<accession>A0A7H0VHU6</accession>
<proteinExistence type="predicted"/>
<dbReference type="AlphaFoldDB" id="A0A7H0VHU6"/>
<feature type="transmembrane region" description="Helical" evidence="1">
    <location>
        <begin position="238"/>
        <end position="260"/>
    </location>
</feature>
<sequence>MSFPTPWSTEAYLYALFLLLATSSAYSYMRWVKIAQQNTGGQPSNVAGFKQPLAALIYSLFMGLASLYVLRWFYSWDLLIALAPAVVVAVLYPLAFPHPNRHFTSLRTIPMLKLLLISGTWAWLSFALPILHMDQIWTFYFYLELLFRTFLVAGLTIPFDIRDMDYDLSQMKTIPQLMGVEASLQLANFFLLLYQLWTIAAYFIWDLSLAQAVAWLVGLEIGAYLIRKVRHNRSEIYIGFWVEAIPIIVFILLLLAQWAWGIY</sequence>
<dbReference type="KEGG" id="chyd:H4K34_05495"/>